<dbReference type="InterPro" id="IPR043556">
    <property type="entry name" value="StARD5/6"/>
</dbReference>
<evidence type="ECO:0000256" key="4">
    <source>
        <dbReference type="ARBA" id="ARBA00024750"/>
    </source>
</evidence>
<evidence type="ECO:0000256" key="1">
    <source>
        <dbReference type="ARBA" id="ARBA00022448"/>
    </source>
</evidence>
<comment type="caution">
    <text evidence="6">The sequence shown here is derived from an EMBL/GenBank/DDBJ whole genome shotgun (WGS) entry which is preliminary data.</text>
</comment>
<dbReference type="EMBL" id="VYZG01003507">
    <property type="protein sequence ID" value="NWQ83623.1"/>
    <property type="molecule type" value="Genomic_DNA"/>
</dbReference>
<feature type="domain" description="START" evidence="5">
    <location>
        <begin position="22"/>
        <end position="212"/>
    </location>
</feature>
<evidence type="ECO:0000313" key="6">
    <source>
        <dbReference type="EMBL" id="NWQ83623.1"/>
    </source>
</evidence>
<dbReference type="GO" id="GO:0120020">
    <property type="term" value="F:cholesterol transfer activity"/>
    <property type="evidence" value="ECO:0007669"/>
    <property type="project" value="TreeGrafter"/>
</dbReference>
<organism evidence="6 7">
    <name type="scientific">Columbina picui</name>
    <name type="common">Picui ground-dove</name>
    <dbReference type="NCBI Taxonomy" id="115618"/>
    <lineage>
        <taxon>Eukaryota</taxon>
        <taxon>Metazoa</taxon>
        <taxon>Chordata</taxon>
        <taxon>Craniata</taxon>
        <taxon>Vertebrata</taxon>
        <taxon>Euteleostomi</taxon>
        <taxon>Archelosauria</taxon>
        <taxon>Archosauria</taxon>
        <taxon>Dinosauria</taxon>
        <taxon>Saurischia</taxon>
        <taxon>Theropoda</taxon>
        <taxon>Coelurosauria</taxon>
        <taxon>Aves</taxon>
        <taxon>Neognathae</taxon>
        <taxon>Neoaves</taxon>
        <taxon>Columbimorphae</taxon>
        <taxon>Columbiformes</taxon>
        <taxon>Columbidae</taxon>
        <taxon>Columbina</taxon>
    </lineage>
</organism>
<evidence type="ECO:0000256" key="3">
    <source>
        <dbReference type="ARBA" id="ARBA00023121"/>
    </source>
</evidence>
<evidence type="ECO:0000313" key="7">
    <source>
        <dbReference type="Proteomes" id="UP000530263"/>
    </source>
</evidence>
<gene>
    <name evidence="6" type="primary">Stard5</name>
    <name evidence="6" type="ORF">COLPIC_R11789</name>
</gene>
<dbReference type="SMART" id="SM00234">
    <property type="entry name" value="START"/>
    <property type="match status" value="1"/>
</dbReference>
<feature type="non-terminal residue" evidence="6">
    <location>
        <position position="212"/>
    </location>
</feature>
<evidence type="ECO:0000259" key="5">
    <source>
        <dbReference type="PROSITE" id="PS50848"/>
    </source>
</evidence>
<proteinExistence type="predicted"/>
<dbReference type="PANTHER" id="PTHR46374">
    <property type="entry name" value="PROTEIN CBG07384"/>
    <property type="match status" value="1"/>
</dbReference>
<dbReference type="Pfam" id="PF01852">
    <property type="entry name" value="START"/>
    <property type="match status" value="1"/>
</dbReference>
<dbReference type="PANTHER" id="PTHR46374:SF3">
    <property type="entry name" value="STAR-RELATED LIPID TRANSFER PROTEIN 5"/>
    <property type="match status" value="1"/>
</dbReference>
<dbReference type="Gene3D" id="3.30.530.20">
    <property type="match status" value="1"/>
</dbReference>
<protein>
    <submittedName>
        <fullName evidence="6">STAR5 protein</fullName>
    </submittedName>
</protein>
<dbReference type="GO" id="GO:0015485">
    <property type="term" value="F:cholesterol binding"/>
    <property type="evidence" value="ECO:0007669"/>
    <property type="project" value="TreeGrafter"/>
</dbReference>
<dbReference type="AlphaFoldDB" id="A0A7K4SCV7"/>
<dbReference type="OrthoDB" id="196858at2759"/>
<keyword evidence="2" id="KW-0445">Lipid transport</keyword>
<keyword evidence="1" id="KW-0813">Transport</keyword>
<evidence type="ECO:0000256" key="2">
    <source>
        <dbReference type="ARBA" id="ARBA00023055"/>
    </source>
</evidence>
<feature type="non-terminal residue" evidence="6">
    <location>
        <position position="1"/>
    </location>
</feature>
<reference evidence="6 7" key="1">
    <citation type="submission" date="2019-09" db="EMBL/GenBank/DDBJ databases">
        <title>Bird 10,000 Genomes (B10K) Project - Family phase.</title>
        <authorList>
            <person name="Zhang G."/>
        </authorList>
    </citation>
    <scope>NUCLEOTIDE SEQUENCE [LARGE SCALE GENOMIC DNA]</scope>
    <source>
        <strain evidence="6">B10K-DU-021-26</strain>
        <tissue evidence="6">Mixed tissue sample</tissue>
    </source>
</reference>
<keyword evidence="3" id="KW-0446">Lipid-binding</keyword>
<keyword evidence="7" id="KW-1185">Reference proteome</keyword>
<dbReference type="PROSITE" id="PS50848">
    <property type="entry name" value="START"/>
    <property type="match status" value="1"/>
</dbReference>
<dbReference type="GO" id="GO:0070508">
    <property type="term" value="P:cholesterol import"/>
    <property type="evidence" value="ECO:0007669"/>
    <property type="project" value="TreeGrafter"/>
</dbReference>
<comment type="function">
    <text evidence="4">May be involved in the intracellular transport of sterols or other lipids. May bind cholesterol or other sterols.</text>
</comment>
<dbReference type="SUPFAM" id="SSF55961">
    <property type="entry name" value="Bet v1-like"/>
    <property type="match status" value="1"/>
</dbReference>
<accession>A0A7K4SCV7</accession>
<dbReference type="Proteomes" id="UP000530263">
    <property type="component" value="Unassembled WGS sequence"/>
</dbReference>
<dbReference type="InterPro" id="IPR002913">
    <property type="entry name" value="START_lipid-bd_dom"/>
</dbReference>
<sequence>PAMDYAGLAEAAVEKVWRYRRDPDGWRSSRSTSEVSISWKPSEEFAGNLYRGDGIVPASAQRVWDCIKPEVGGLRTKWDKTVKDFELIEAVSDNVSVCRTTTSSALMGAISPREFVDVLFIKQYEDGTMLSAGTNVEHPRCPPRPNIVRGLNYACGCFCIPLPGEPDRTQLLGFFQSDVGGYLPQTVVESFIPTTITAFYSNLAKAVKSLKV</sequence>
<dbReference type="InterPro" id="IPR023393">
    <property type="entry name" value="START-like_dom_sf"/>
</dbReference>
<name>A0A7K4SCV7_COLPI</name>